<dbReference type="InterPro" id="IPR049874">
    <property type="entry name" value="ROK_cs"/>
</dbReference>
<proteinExistence type="inferred from homology"/>
<dbReference type="Proteomes" id="UP001072034">
    <property type="component" value="Unassembled WGS sequence"/>
</dbReference>
<dbReference type="PANTHER" id="PTHR18964">
    <property type="entry name" value="ROK (REPRESSOR, ORF, KINASE) FAMILY"/>
    <property type="match status" value="1"/>
</dbReference>
<comment type="caution">
    <text evidence="2">The sequence shown here is derived from an EMBL/GenBank/DDBJ whole genome shotgun (WGS) entry which is preliminary data.</text>
</comment>
<organism evidence="2 3">
    <name type="scientific">Actinomyces israelii</name>
    <dbReference type="NCBI Taxonomy" id="1659"/>
    <lineage>
        <taxon>Bacteria</taxon>
        <taxon>Bacillati</taxon>
        <taxon>Actinomycetota</taxon>
        <taxon>Actinomycetes</taxon>
        <taxon>Actinomycetales</taxon>
        <taxon>Actinomycetaceae</taxon>
        <taxon>Actinomyces</taxon>
    </lineage>
</organism>
<comment type="similarity">
    <text evidence="1">Belongs to the ROK (NagC/XylR) family.</text>
</comment>
<dbReference type="InterPro" id="IPR043129">
    <property type="entry name" value="ATPase_NBD"/>
</dbReference>
<evidence type="ECO:0000313" key="3">
    <source>
        <dbReference type="Proteomes" id="UP001072034"/>
    </source>
</evidence>
<sequence>MAAPTDAAPVGRPGAAAPVVGVDLGGTKIATALVAADGALLGPVLEAPTPAREGPRAVLDAVASLVADLVDAGARTASGALPAPTAVGIGSAGVIDSGRGVVVSATDAIADWPGTDIASAVAGRLLAAGTAPQGVLVHVDNDVNAYAAGEAWIGAGAGAAGVLVVAVGTGVGGAVVLDGRVHHGAHFLAGEMGHMPSGPAGAEPCTCGRTGHLEAVAAGPQIARRYREATGAGVTGAQEVERLADAGDAVARRVYREAAVALGEAIAAVVTVLDPERVIVSGGLARSGELWWGPLCETVRAEVLDLVAGDLEIVPAALGAAAPIVGAAHQARLRLAAHLAAGA</sequence>
<dbReference type="PROSITE" id="PS01125">
    <property type="entry name" value="ROK"/>
    <property type="match status" value="1"/>
</dbReference>
<dbReference type="Pfam" id="PF00480">
    <property type="entry name" value="ROK"/>
    <property type="match status" value="1"/>
</dbReference>
<protein>
    <submittedName>
        <fullName evidence="2">ROK family protein</fullName>
    </submittedName>
</protein>
<dbReference type="PANTHER" id="PTHR18964:SF169">
    <property type="entry name" value="N-ACETYLMANNOSAMINE KINASE"/>
    <property type="match status" value="1"/>
</dbReference>
<evidence type="ECO:0000313" key="2">
    <source>
        <dbReference type="EMBL" id="MCZ0858376.1"/>
    </source>
</evidence>
<accession>A0ABT4IA19</accession>
<reference evidence="2" key="1">
    <citation type="submission" date="2022-10" db="EMBL/GenBank/DDBJ databases">
        <title>Genome sequence of Actinomyces israelii ATCC 10048.</title>
        <authorList>
            <person name="Watt R.M."/>
            <person name="Tong W.M."/>
        </authorList>
    </citation>
    <scope>NUCLEOTIDE SEQUENCE</scope>
    <source>
        <strain evidence="2">ATCC 10048</strain>
    </source>
</reference>
<dbReference type="RefSeq" id="WP_268917775.1">
    <property type="nucleotide sequence ID" value="NZ_JAPTMY010000021.1"/>
</dbReference>
<dbReference type="Gene3D" id="3.30.420.40">
    <property type="match status" value="2"/>
</dbReference>
<name>A0ABT4IA19_9ACTO</name>
<dbReference type="EMBL" id="JAPTMY010000021">
    <property type="protein sequence ID" value="MCZ0858376.1"/>
    <property type="molecule type" value="Genomic_DNA"/>
</dbReference>
<gene>
    <name evidence="2" type="ORF">OHJ16_10010</name>
</gene>
<dbReference type="SUPFAM" id="SSF53067">
    <property type="entry name" value="Actin-like ATPase domain"/>
    <property type="match status" value="1"/>
</dbReference>
<dbReference type="InterPro" id="IPR000600">
    <property type="entry name" value="ROK"/>
</dbReference>
<keyword evidence="3" id="KW-1185">Reference proteome</keyword>
<evidence type="ECO:0000256" key="1">
    <source>
        <dbReference type="ARBA" id="ARBA00006479"/>
    </source>
</evidence>